<dbReference type="RefSeq" id="WP_163817186.1">
    <property type="nucleotide sequence ID" value="NZ_JAAGOB010000003.1"/>
</dbReference>
<keyword evidence="3" id="KW-1185">Reference proteome</keyword>
<dbReference type="InterPro" id="IPR006059">
    <property type="entry name" value="SBP"/>
</dbReference>
<evidence type="ECO:0000256" key="1">
    <source>
        <dbReference type="SAM" id="MobiDB-lite"/>
    </source>
</evidence>
<dbReference type="SUPFAM" id="SSF53850">
    <property type="entry name" value="Periplasmic binding protein-like II"/>
    <property type="match status" value="1"/>
</dbReference>
<evidence type="ECO:0000313" key="2">
    <source>
        <dbReference type="EMBL" id="NED94897.1"/>
    </source>
</evidence>
<gene>
    <name evidence="2" type="ORF">G1H11_06180</name>
</gene>
<dbReference type="EMBL" id="JAAGOB010000003">
    <property type="protein sequence ID" value="NED94897.1"/>
    <property type="molecule type" value="Genomic_DNA"/>
</dbReference>
<comment type="caution">
    <text evidence="2">The sequence shown here is derived from an EMBL/GenBank/DDBJ whole genome shotgun (WGS) entry which is preliminary data.</text>
</comment>
<dbReference type="PANTHER" id="PTHR43649:SF12">
    <property type="entry name" value="DIACETYLCHITOBIOSE BINDING PROTEIN DASA"/>
    <property type="match status" value="1"/>
</dbReference>
<feature type="region of interest" description="Disordered" evidence="1">
    <location>
        <begin position="28"/>
        <end position="48"/>
    </location>
</feature>
<dbReference type="AlphaFoldDB" id="A0A6N9YIW9"/>
<dbReference type="Proteomes" id="UP000469185">
    <property type="component" value="Unassembled WGS sequence"/>
</dbReference>
<dbReference type="CDD" id="cd13585">
    <property type="entry name" value="PBP2_TMBP_like"/>
    <property type="match status" value="1"/>
</dbReference>
<dbReference type="PANTHER" id="PTHR43649">
    <property type="entry name" value="ARABINOSE-BINDING PROTEIN-RELATED"/>
    <property type="match status" value="1"/>
</dbReference>
<proteinExistence type="predicted"/>
<dbReference type="Pfam" id="PF01547">
    <property type="entry name" value="SBP_bac_1"/>
    <property type="match status" value="1"/>
</dbReference>
<dbReference type="InterPro" id="IPR050490">
    <property type="entry name" value="Bact_solute-bd_prot1"/>
</dbReference>
<dbReference type="Gene3D" id="3.40.190.10">
    <property type="entry name" value="Periplasmic binding protein-like II"/>
    <property type="match status" value="1"/>
</dbReference>
<organism evidence="2 3">
    <name type="scientific">Phytoactinopolyspora alkaliphila</name>
    <dbReference type="NCBI Taxonomy" id="1783498"/>
    <lineage>
        <taxon>Bacteria</taxon>
        <taxon>Bacillati</taxon>
        <taxon>Actinomycetota</taxon>
        <taxon>Actinomycetes</taxon>
        <taxon>Jiangellales</taxon>
        <taxon>Jiangellaceae</taxon>
        <taxon>Phytoactinopolyspora</taxon>
    </lineage>
</organism>
<accession>A0A6N9YIW9</accession>
<name>A0A6N9YIW9_9ACTN</name>
<evidence type="ECO:0000313" key="3">
    <source>
        <dbReference type="Proteomes" id="UP000469185"/>
    </source>
</evidence>
<reference evidence="2 3" key="1">
    <citation type="submission" date="2020-02" db="EMBL/GenBank/DDBJ databases">
        <authorList>
            <person name="Li X.-J."/>
            <person name="Feng X.-M."/>
        </authorList>
    </citation>
    <scope>NUCLEOTIDE SEQUENCE [LARGE SCALE GENOMIC DNA]</scope>
    <source>
        <strain evidence="2 3">CGMCC 4.7225</strain>
    </source>
</reference>
<sequence length="444" mass="47570">MTAITTGARCALAAGLVVVLGACGLSDGESGDPDQAETTPDSGEPAELSGEITFSTLQLSPDFDDYINAVIADFEALHDGVTVNWVDLPFEGATERLLADASAGELPDVMNLNPDLAYPLANEGTFIDLDQAAGDVRESYIPGAWDSFRYPGHEGAYGFPWYLTSELTMYNADLFEEAGLDREAAPESFEELFAAARTVAEQTGAHGMHLALENRFITDLRKRGVEITDPDATAATFNTPEAVAHVAELRALYEDGAISADSVTEGHRQEIEAYQGGQIALFPSGPNFLNIIEENAPDIAEATMVGPQITGERGVTGMSVMGLLVPASTDNRDLALEFAAFMTNGENQLDFAREVLIFPSVTAALQDEHFTAREGEDSMVAEAIRITAEQLPQAENLRPVVVDDEVNQAVISNVQGAILGQLTPEEALEAAEAEVNDILDRRNQ</sequence>
<protein>
    <submittedName>
        <fullName evidence="2">Sugar ABC transporter substrate-binding protein</fullName>
    </submittedName>
</protein>